<gene>
    <name evidence="10" type="ORF">Esi_0077_0057</name>
</gene>
<dbReference type="GO" id="GO:0016020">
    <property type="term" value="C:membrane"/>
    <property type="evidence" value="ECO:0007669"/>
    <property type="project" value="UniProtKB-SubCell"/>
</dbReference>
<name>D8LSW5_ECTSI</name>
<comment type="subcellular location">
    <subcellularLocation>
        <location evidence="1">Membrane</location>
        <topology evidence="1">Multi-pass membrane protein</topology>
    </subcellularLocation>
</comment>
<evidence type="ECO:0000259" key="9">
    <source>
        <dbReference type="PROSITE" id="PS50893"/>
    </source>
</evidence>
<dbReference type="Proteomes" id="UP000002630">
    <property type="component" value="Unassembled WGS sequence"/>
</dbReference>
<keyword evidence="8" id="KW-0472">Membrane</keyword>
<dbReference type="InterPro" id="IPR003439">
    <property type="entry name" value="ABC_transporter-like_ATP-bd"/>
</dbReference>
<proteinExistence type="inferred from homology"/>
<sequence>MRRRQVDISVEYRDAGLLGAALVYVLQLGGLFQWSVRQSAEVENQMVSAERVLGYCKVPQEASLESEPGCKPADGWPAKGDIEVRDMSMRYREDLPPVLKGLTLSIKGGSRVGVVGRTGAGKSSLIAALFRLVEYDRDRGSIEIDGVDISKVGLHDLRPRMSVVPQTPFLFSGSMRLNLDPFAKQSDAQMWASLEAVQMKTYVQSLAGGLDAPVAEGGGNLSVGQRQLLCLARAVLQRSQILVMDEATANIDQHTDSLIQDVVRTSFKGKTVIMVAHRLNTVIDCDQVVVLSEGSVVEAGHPHVLLRDPPASSGTAAAARETTASAAADATLSSMVDETGVSSAKHLRRLAQEAWKASEGKRGGV</sequence>
<evidence type="ECO:0000256" key="3">
    <source>
        <dbReference type="ARBA" id="ARBA00022448"/>
    </source>
</evidence>
<dbReference type="InterPro" id="IPR003593">
    <property type="entry name" value="AAA+_ATPase"/>
</dbReference>
<dbReference type="InterPro" id="IPR017871">
    <property type="entry name" value="ABC_transporter-like_CS"/>
</dbReference>
<dbReference type="GO" id="GO:0016887">
    <property type="term" value="F:ATP hydrolysis activity"/>
    <property type="evidence" value="ECO:0007669"/>
    <property type="project" value="InterPro"/>
</dbReference>
<comment type="similarity">
    <text evidence="2">Belongs to the ABC transporter superfamily. ABCC family. Conjugate transporter (TC 3.A.1.208) subfamily.</text>
</comment>
<evidence type="ECO:0000256" key="1">
    <source>
        <dbReference type="ARBA" id="ARBA00004141"/>
    </source>
</evidence>
<keyword evidence="7" id="KW-1133">Transmembrane helix</keyword>
<dbReference type="CDD" id="cd03244">
    <property type="entry name" value="ABCC_MRP_domain2"/>
    <property type="match status" value="1"/>
</dbReference>
<keyword evidence="5" id="KW-0547">Nucleotide-binding</keyword>
<keyword evidence="4" id="KW-0812">Transmembrane</keyword>
<keyword evidence="3" id="KW-0813">Transport</keyword>
<dbReference type="EMBL" id="FN649760">
    <property type="protein sequence ID" value="CBN77892.1"/>
    <property type="molecule type" value="Genomic_DNA"/>
</dbReference>
<dbReference type="PROSITE" id="PS00211">
    <property type="entry name" value="ABC_TRANSPORTER_1"/>
    <property type="match status" value="1"/>
</dbReference>
<dbReference type="InterPro" id="IPR050173">
    <property type="entry name" value="ABC_transporter_C-like"/>
</dbReference>
<dbReference type="Gene3D" id="3.40.50.300">
    <property type="entry name" value="P-loop containing nucleotide triphosphate hydrolases"/>
    <property type="match status" value="1"/>
</dbReference>
<dbReference type="STRING" id="2880.D8LSW5"/>
<evidence type="ECO:0000256" key="5">
    <source>
        <dbReference type="ARBA" id="ARBA00022741"/>
    </source>
</evidence>
<dbReference type="FunFam" id="3.40.50.300:FF:000163">
    <property type="entry name" value="Multidrug resistance-associated protein member 4"/>
    <property type="match status" value="1"/>
</dbReference>
<dbReference type="InterPro" id="IPR027417">
    <property type="entry name" value="P-loop_NTPase"/>
</dbReference>
<dbReference type="InterPro" id="IPR036640">
    <property type="entry name" value="ABC1_TM_sf"/>
</dbReference>
<dbReference type="SMART" id="SM00382">
    <property type="entry name" value="AAA"/>
    <property type="match status" value="1"/>
</dbReference>
<keyword evidence="11" id="KW-1185">Reference proteome</keyword>
<dbReference type="Gene3D" id="1.20.1560.10">
    <property type="entry name" value="ABC transporter type 1, transmembrane domain"/>
    <property type="match status" value="1"/>
</dbReference>
<organism evidence="10 11">
    <name type="scientific">Ectocarpus siliculosus</name>
    <name type="common">Brown alga</name>
    <name type="synonym">Conferva siliculosa</name>
    <dbReference type="NCBI Taxonomy" id="2880"/>
    <lineage>
        <taxon>Eukaryota</taxon>
        <taxon>Sar</taxon>
        <taxon>Stramenopiles</taxon>
        <taxon>Ochrophyta</taxon>
        <taxon>PX clade</taxon>
        <taxon>Phaeophyceae</taxon>
        <taxon>Ectocarpales</taxon>
        <taxon>Ectocarpaceae</taxon>
        <taxon>Ectocarpus</taxon>
    </lineage>
</organism>
<dbReference type="OrthoDB" id="6500128at2759"/>
<reference evidence="10 11" key="1">
    <citation type="journal article" date="2010" name="Nature">
        <title>The Ectocarpus genome and the independent evolution of multicellularity in brown algae.</title>
        <authorList>
            <person name="Cock J.M."/>
            <person name="Sterck L."/>
            <person name="Rouze P."/>
            <person name="Scornet D."/>
            <person name="Allen A.E."/>
            <person name="Amoutzias G."/>
            <person name="Anthouard V."/>
            <person name="Artiguenave F."/>
            <person name="Aury J.M."/>
            <person name="Badger J.H."/>
            <person name="Beszteri B."/>
            <person name="Billiau K."/>
            <person name="Bonnet E."/>
            <person name="Bothwell J.H."/>
            <person name="Bowler C."/>
            <person name="Boyen C."/>
            <person name="Brownlee C."/>
            <person name="Carrano C.J."/>
            <person name="Charrier B."/>
            <person name="Cho G.Y."/>
            <person name="Coelho S.M."/>
            <person name="Collen J."/>
            <person name="Corre E."/>
            <person name="Da Silva C."/>
            <person name="Delage L."/>
            <person name="Delaroque N."/>
            <person name="Dittami S.M."/>
            <person name="Doulbeau S."/>
            <person name="Elias M."/>
            <person name="Farnham G."/>
            <person name="Gachon C.M."/>
            <person name="Gschloessl B."/>
            <person name="Heesch S."/>
            <person name="Jabbari K."/>
            <person name="Jubin C."/>
            <person name="Kawai H."/>
            <person name="Kimura K."/>
            <person name="Kloareg B."/>
            <person name="Kupper F.C."/>
            <person name="Lang D."/>
            <person name="Le Bail A."/>
            <person name="Leblanc C."/>
            <person name="Lerouge P."/>
            <person name="Lohr M."/>
            <person name="Lopez P.J."/>
            <person name="Martens C."/>
            <person name="Maumus F."/>
            <person name="Michel G."/>
            <person name="Miranda-Saavedra D."/>
            <person name="Morales J."/>
            <person name="Moreau H."/>
            <person name="Motomura T."/>
            <person name="Nagasato C."/>
            <person name="Napoli C.A."/>
            <person name="Nelson D.R."/>
            <person name="Nyvall-Collen P."/>
            <person name="Peters A.F."/>
            <person name="Pommier C."/>
            <person name="Potin P."/>
            <person name="Poulain J."/>
            <person name="Quesneville H."/>
            <person name="Read B."/>
            <person name="Rensing S.A."/>
            <person name="Ritter A."/>
            <person name="Rousvoal S."/>
            <person name="Samanta M."/>
            <person name="Samson G."/>
            <person name="Schroeder D.C."/>
            <person name="Segurens B."/>
            <person name="Strittmatter M."/>
            <person name="Tonon T."/>
            <person name="Tregear J.W."/>
            <person name="Valentin K."/>
            <person name="von Dassow P."/>
            <person name="Yamagishi T."/>
            <person name="Van de Peer Y."/>
            <person name="Wincker P."/>
        </authorList>
    </citation>
    <scope>NUCLEOTIDE SEQUENCE [LARGE SCALE GENOMIC DNA]</scope>
    <source>
        <strain evidence="11">Ec32 / CCAP1310/4</strain>
    </source>
</reference>
<dbReference type="InParanoid" id="D8LSW5"/>
<dbReference type="SUPFAM" id="SSF52540">
    <property type="entry name" value="P-loop containing nucleoside triphosphate hydrolases"/>
    <property type="match status" value="1"/>
</dbReference>
<keyword evidence="6" id="KW-0067">ATP-binding</keyword>
<evidence type="ECO:0000256" key="4">
    <source>
        <dbReference type="ARBA" id="ARBA00022692"/>
    </source>
</evidence>
<evidence type="ECO:0000256" key="6">
    <source>
        <dbReference type="ARBA" id="ARBA00022840"/>
    </source>
</evidence>
<dbReference type="AlphaFoldDB" id="D8LSW5"/>
<dbReference type="Pfam" id="PF00005">
    <property type="entry name" value="ABC_tran"/>
    <property type="match status" value="1"/>
</dbReference>
<accession>D8LSW5</accession>
<protein>
    <recommendedName>
        <fullName evidence="9">ABC transporter domain-containing protein</fullName>
    </recommendedName>
</protein>
<dbReference type="eggNOG" id="KOG0054">
    <property type="taxonomic scope" value="Eukaryota"/>
</dbReference>
<evidence type="ECO:0000256" key="2">
    <source>
        <dbReference type="ARBA" id="ARBA00009726"/>
    </source>
</evidence>
<evidence type="ECO:0000313" key="10">
    <source>
        <dbReference type="EMBL" id="CBN77892.1"/>
    </source>
</evidence>
<feature type="domain" description="ABC transporter" evidence="9">
    <location>
        <begin position="82"/>
        <end position="318"/>
    </location>
</feature>
<dbReference type="PANTHER" id="PTHR24223">
    <property type="entry name" value="ATP-BINDING CASSETTE SUB-FAMILY C"/>
    <property type="match status" value="1"/>
</dbReference>
<dbReference type="PANTHER" id="PTHR24223:SF456">
    <property type="entry name" value="MULTIDRUG RESISTANCE-ASSOCIATED PROTEIN LETHAL(2)03659"/>
    <property type="match status" value="1"/>
</dbReference>
<dbReference type="SUPFAM" id="SSF90123">
    <property type="entry name" value="ABC transporter transmembrane region"/>
    <property type="match status" value="1"/>
</dbReference>
<dbReference type="GO" id="GO:0042626">
    <property type="term" value="F:ATPase-coupled transmembrane transporter activity"/>
    <property type="evidence" value="ECO:0007669"/>
    <property type="project" value="TreeGrafter"/>
</dbReference>
<dbReference type="GO" id="GO:0005524">
    <property type="term" value="F:ATP binding"/>
    <property type="evidence" value="ECO:0007669"/>
    <property type="project" value="UniProtKB-KW"/>
</dbReference>
<evidence type="ECO:0000256" key="7">
    <source>
        <dbReference type="ARBA" id="ARBA00022989"/>
    </source>
</evidence>
<dbReference type="PROSITE" id="PS50893">
    <property type="entry name" value="ABC_TRANSPORTER_2"/>
    <property type="match status" value="1"/>
</dbReference>
<evidence type="ECO:0000256" key="8">
    <source>
        <dbReference type="ARBA" id="ARBA00023136"/>
    </source>
</evidence>
<evidence type="ECO:0000313" key="11">
    <source>
        <dbReference type="Proteomes" id="UP000002630"/>
    </source>
</evidence>